<name>A0A0G0LT52_9BACT</name>
<dbReference type="STRING" id="1618573.UT19_C0003G0022"/>
<evidence type="ECO:0000313" key="1">
    <source>
        <dbReference type="EMBL" id="KKQ94217.1"/>
    </source>
</evidence>
<comment type="caution">
    <text evidence="1">The sequence shown here is derived from an EMBL/GenBank/DDBJ whole genome shotgun (WGS) entry which is preliminary data.</text>
</comment>
<protein>
    <submittedName>
        <fullName evidence="1">Uncharacterized protein</fullName>
    </submittedName>
</protein>
<accession>A0A0G0LT52</accession>
<gene>
    <name evidence="1" type="ORF">UT19_C0003G0022</name>
</gene>
<dbReference type="AlphaFoldDB" id="A0A0G0LT52"/>
<dbReference type="Proteomes" id="UP000034932">
    <property type="component" value="Unassembled WGS sequence"/>
</dbReference>
<reference evidence="1 2" key="1">
    <citation type="journal article" date="2015" name="Nature">
        <title>rRNA introns, odd ribosomes, and small enigmatic genomes across a large radiation of phyla.</title>
        <authorList>
            <person name="Brown C.T."/>
            <person name="Hug L.A."/>
            <person name="Thomas B.C."/>
            <person name="Sharon I."/>
            <person name="Castelle C.J."/>
            <person name="Singh A."/>
            <person name="Wilkins M.J."/>
            <person name="Williams K.H."/>
            <person name="Banfield J.F."/>
        </authorList>
    </citation>
    <scope>NUCLEOTIDE SEQUENCE [LARGE SCALE GENOMIC DNA]</scope>
</reference>
<dbReference type="EMBL" id="LBVW01000003">
    <property type="protein sequence ID" value="KKQ94217.1"/>
    <property type="molecule type" value="Genomic_DNA"/>
</dbReference>
<organism evidence="1 2">
    <name type="scientific">Candidatus Woesebacteria bacterium GW2011_GWB1_39_10b</name>
    <dbReference type="NCBI Taxonomy" id="1618573"/>
    <lineage>
        <taxon>Bacteria</taxon>
        <taxon>Candidatus Woeseibacteriota</taxon>
    </lineage>
</organism>
<sequence>MTYIWDYDAKKLAKSEHGRIMLLERAINYGPEKGEKIELSKVKKYWDRLKLFPRKKRLFNLLIWGK</sequence>
<proteinExistence type="predicted"/>
<evidence type="ECO:0000313" key="2">
    <source>
        <dbReference type="Proteomes" id="UP000034932"/>
    </source>
</evidence>